<evidence type="ECO:0000313" key="10">
    <source>
        <dbReference type="Proteomes" id="UP000245657"/>
    </source>
</evidence>
<comment type="similarity">
    <text evidence="1">Belongs to the SbcD family.</text>
</comment>
<dbReference type="RefSeq" id="WP_109969262.1">
    <property type="nucleotide sequence ID" value="NZ_CP176093.1"/>
</dbReference>
<organism evidence="9 10">
    <name type="scientific">Methanospirillum lacunae</name>
    <dbReference type="NCBI Taxonomy" id="668570"/>
    <lineage>
        <taxon>Archaea</taxon>
        <taxon>Methanobacteriati</taxon>
        <taxon>Methanobacteriota</taxon>
        <taxon>Stenosarchaea group</taxon>
        <taxon>Methanomicrobia</taxon>
        <taxon>Methanomicrobiales</taxon>
        <taxon>Methanospirillaceae</taxon>
        <taxon>Methanospirillum</taxon>
    </lineage>
</organism>
<evidence type="ECO:0000259" key="7">
    <source>
        <dbReference type="Pfam" id="PF00149"/>
    </source>
</evidence>
<protein>
    <recommendedName>
        <fullName evidence="3">Nuclease SbcCD subunit D</fullName>
    </recommendedName>
</protein>
<proteinExistence type="inferred from homology"/>
<evidence type="ECO:0000256" key="4">
    <source>
        <dbReference type="ARBA" id="ARBA00022722"/>
    </source>
</evidence>
<evidence type="ECO:0000256" key="3">
    <source>
        <dbReference type="ARBA" id="ARBA00013365"/>
    </source>
</evidence>
<dbReference type="AlphaFoldDB" id="A0A2V2N8M1"/>
<dbReference type="GO" id="GO:0006259">
    <property type="term" value="P:DNA metabolic process"/>
    <property type="evidence" value="ECO:0007669"/>
    <property type="project" value="InterPro"/>
</dbReference>
<dbReference type="Pfam" id="PF00149">
    <property type="entry name" value="Metallophos"/>
    <property type="match status" value="1"/>
</dbReference>
<feature type="domain" description="Calcineurin-like phosphoesterase" evidence="7">
    <location>
        <begin position="1"/>
        <end position="236"/>
    </location>
</feature>
<keyword evidence="10" id="KW-1185">Reference proteome</keyword>
<dbReference type="InterPro" id="IPR029052">
    <property type="entry name" value="Metallo-depent_PP-like"/>
</dbReference>
<dbReference type="GO" id="GO:0008408">
    <property type="term" value="F:3'-5' exonuclease activity"/>
    <property type="evidence" value="ECO:0007669"/>
    <property type="project" value="InterPro"/>
</dbReference>
<reference evidence="9 10" key="1">
    <citation type="submission" date="2018-05" db="EMBL/GenBank/DDBJ databases">
        <title>Draft genome of Methanospirillum lacunae Ki8-1.</title>
        <authorList>
            <person name="Dueholm M.S."/>
            <person name="Nielsen P.H."/>
            <person name="Bakmann L.F."/>
            <person name="Otzen D.E."/>
        </authorList>
    </citation>
    <scope>NUCLEOTIDE SEQUENCE [LARGE SCALE GENOMIC DNA]</scope>
    <source>
        <strain evidence="9 10">Ki8-1</strain>
    </source>
</reference>
<keyword evidence="6 9" id="KW-0269">Exonuclease</keyword>
<dbReference type="InterPro" id="IPR004593">
    <property type="entry name" value="SbcD"/>
</dbReference>
<dbReference type="Proteomes" id="UP000245657">
    <property type="component" value="Unassembled WGS sequence"/>
</dbReference>
<evidence type="ECO:0000256" key="1">
    <source>
        <dbReference type="ARBA" id="ARBA00010555"/>
    </source>
</evidence>
<dbReference type="PANTHER" id="PTHR30337:SF0">
    <property type="entry name" value="NUCLEASE SBCCD SUBUNIT D"/>
    <property type="match status" value="1"/>
</dbReference>
<dbReference type="InterPro" id="IPR004843">
    <property type="entry name" value="Calcineurin-like_PHP"/>
</dbReference>
<evidence type="ECO:0000259" key="8">
    <source>
        <dbReference type="Pfam" id="PF12320"/>
    </source>
</evidence>
<evidence type="ECO:0000313" key="9">
    <source>
        <dbReference type="EMBL" id="PWR71643.1"/>
    </source>
</evidence>
<sequence>MRVLHTSDWHLGSSLAGKKRYDEEETFLNWLINIINREYIESLIIAGDIFDSGTPSNRALELYYRFLGRAGKTCCRHILVTAGNHDSPTLLTAPQELLSALDIHVVGSIPSSIEDEVFIFTNTDNEPDLVVCAVPFLRDRDIRTAEAGESIEEKRSRLLAGIGDHYTQVCGIAELYREHLGKKLPILATGHLFAAGGCTVADDGVRDLAVGNLLQVSNTAFPACIDYLALGHLHQPQIVGGEPSRRYSGSPFMMGFGESDRDKEVLIVDISPDTPVCVTPVIVPRIRNLVQIYGDADYIRDKLGQLIFSGRPAWIEILLEDTGAGPSVRDEFFRIADGSVVEVLKVKLIDPNSETITSSHDQESLEELSPDEVFIRCLDMANEPEENRKELIAAYHEVLAEILEGDQHAR</sequence>
<accession>A0A2V2N8M1</accession>
<dbReference type="GO" id="GO:0004519">
    <property type="term" value="F:endonuclease activity"/>
    <property type="evidence" value="ECO:0007669"/>
    <property type="project" value="InterPro"/>
</dbReference>
<dbReference type="Pfam" id="PF12320">
    <property type="entry name" value="SbcD_C"/>
    <property type="match status" value="1"/>
</dbReference>
<dbReference type="GeneID" id="97550191"/>
<evidence type="ECO:0000256" key="2">
    <source>
        <dbReference type="ARBA" id="ARBA00011322"/>
    </source>
</evidence>
<dbReference type="EMBL" id="QGMY01000008">
    <property type="protein sequence ID" value="PWR71643.1"/>
    <property type="molecule type" value="Genomic_DNA"/>
</dbReference>
<keyword evidence="5" id="KW-0378">Hydrolase</keyword>
<comment type="caution">
    <text evidence="9">The sequence shown here is derived from an EMBL/GenBank/DDBJ whole genome shotgun (WGS) entry which is preliminary data.</text>
</comment>
<evidence type="ECO:0000256" key="6">
    <source>
        <dbReference type="ARBA" id="ARBA00022839"/>
    </source>
</evidence>
<dbReference type="OrthoDB" id="11638at2157"/>
<comment type="subunit">
    <text evidence="2">Heterodimer of SbcC and SbcD.</text>
</comment>
<dbReference type="InterPro" id="IPR026843">
    <property type="entry name" value="SbcD_C"/>
</dbReference>
<feature type="domain" description="Nuclease SbcCD subunit D C-terminal" evidence="8">
    <location>
        <begin position="287"/>
        <end position="379"/>
    </location>
</feature>
<dbReference type="NCBIfam" id="TIGR00619">
    <property type="entry name" value="sbcd"/>
    <property type="match status" value="1"/>
</dbReference>
<dbReference type="CDD" id="cd00840">
    <property type="entry name" value="MPP_Mre11_N"/>
    <property type="match status" value="1"/>
</dbReference>
<keyword evidence="4" id="KW-0540">Nuclease</keyword>
<dbReference type="InterPro" id="IPR050535">
    <property type="entry name" value="DNA_Repair-Maintenance_Comp"/>
</dbReference>
<dbReference type="SUPFAM" id="SSF56300">
    <property type="entry name" value="Metallo-dependent phosphatases"/>
    <property type="match status" value="1"/>
</dbReference>
<name>A0A2V2N8M1_9EURY</name>
<evidence type="ECO:0000256" key="5">
    <source>
        <dbReference type="ARBA" id="ARBA00022801"/>
    </source>
</evidence>
<dbReference type="PANTHER" id="PTHR30337">
    <property type="entry name" value="COMPONENT OF ATP-DEPENDENT DSDNA EXONUCLEASE"/>
    <property type="match status" value="1"/>
</dbReference>
<dbReference type="InterPro" id="IPR041796">
    <property type="entry name" value="Mre11_N"/>
</dbReference>
<gene>
    <name evidence="9" type="ORF">DK846_12395</name>
</gene>
<dbReference type="Gene3D" id="3.60.21.10">
    <property type="match status" value="1"/>
</dbReference>